<keyword evidence="1 4" id="KW-0963">Cytoplasm</keyword>
<evidence type="ECO:0000313" key="6">
    <source>
        <dbReference type="Proteomes" id="UP001208017"/>
    </source>
</evidence>
<gene>
    <name evidence="4" type="primary">fliW</name>
    <name evidence="5" type="ORF">OS242_05805</name>
</gene>
<dbReference type="EMBL" id="JAPMLT010000002">
    <property type="protein sequence ID" value="MCX7569469.1"/>
    <property type="molecule type" value="Genomic_DNA"/>
</dbReference>
<dbReference type="SUPFAM" id="SSF141457">
    <property type="entry name" value="BH3618-like"/>
    <property type="match status" value="1"/>
</dbReference>
<dbReference type="RefSeq" id="WP_267150711.1">
    <property type="nucleotide sequence ID" value="NZ_JAPMLT010000002.1"/>
</dbReference>
<dbReference type="HAMAP" id="MF_01185">
    <property type="entry name" value="FliW"/>
    <property type="match status" value="1"/>
</dbReference>
<comment type="function">
    <text evidence="4">Acts as an anti-CsrA protein, binds CsrA and prevents it from repressing translation of its target genes, one of which is flagellin. Binds to flagellin and participates in the assembly of the flagellum.</text>
</comment>
<dbReference type="InterPro" id="IPR024046">
    <property type="entry name" value="Flagellar_assmbl_FliW_dom_sf"/>
</dbReference>
<comment type="subcellular location">
    <subcellularLocation>
        <location evidence="4">Cytoplasm</location>
    </subcellularLocation>
</comment>
<dbReference type="InterPro" id="IPR003775">
    <property type="entry name" value="Flagellar_assembly_factor_FliW"/>
</dbReference>
<dbReference type="PANTHER" id="PTHR39190">
    <property type="entry name" value="FLAGELLAR ASSEMBLY FACTOR FLIW"/>
    <property type="match status" value="1"/>
</dbReference>
<comment type="subunit">
    <text evidence="4">Interacts with translational regulator CsrA and flagellin(s).</text>
</comment>
<keyword evidence="4" id="KW-0143">Chaperone</keyword>
<dbReference type="Proteomes" id="UP001208017">
    <property type="component" value="Unassembled WGS sequence"/>
</dbReference>
<evidence type="ECO:0000256" key="3">
    <source>
        <dbReference type="ARBA" id="ARBA00022845"/>
    </source>
</evidence>
<keyword evidence="5" id="KW-0966">Cell projection</keyword>
<sequence length="142" mass="15940">MIESIHLGVVEVPEDQVYTFESGLYGLEEYTRFALICLDDSLPFRYLQAVDEPGICMLVGDPFTFRSDYEFDLAEGDVASLGEPQSEHLAVWVTVSAKDTLQDATMNLLAPVVLNVQKRLGRQVVLHNSGYPTREPLFKEGR</sequence>
<dbReference type="Gene3D" id="2.30.290.10">
    <property type="entry name" value="BH3618-like"/>
    <property type="match status" value="1"/>
</dbReference>
<accession>A0ABT3WXS8</accession>
<evidence type="ECO:0000256" key="1">
    <source>
        <dbReference type="ARBA" id="ARBA00022490"/>
    </source>
</evidence>
<keyword evidence="5" id="KW-0282">Flagellum</keyword>
<reference evidence="5 6" key="1">
    <citation type="submission" date="2022-11" db="EMBL/GenBank/DDBJ databases">
        <title>Study of microbial diversity in lake waters.</title>
        <authorList>
            <person name="Zhang J."/>
        </authorList>
    </citation>
    <scope>NUCLEOTIDE SEQUENCE [LARGE SCALE GENOMIC DNA]</scope>
    <source>
        <strain evidence="5 6">DT12</strain>
    </source>
</reference>
<keyword evidence="5" id="KW-0969">Cilium</keyword>
<keyword evidence="2 4" id="KW-1005">Bacterial flagellum biogenesis</keyword>
<evidence type="ECO:0000256" key="2">
    <source>
        <dbReference type="ARBA" id="ARBA00022795"/>
    </source>
</evidence>
<organism evidence="5 6">
    <name type="scientific">Tumebacillus lacus</name>
    <dbReference type="NCBI Taxonomy" id="2995335"/>
    <lineage>
        <taxon>Bacteria</taxon>
        <taxon>Bacillati</taxon>
        <taxon>Bacillota</taxon>
        <taxon>Bacilli</taxon>
        <taxon>Bacillales</taxon>
        <taxon>Alicyclobacillaceae</taxon>
        <taxon>Tumebacillus</taxon>
    </lineage>
</organism>
<evidence type="ECO:0000313" key="5">
    <source>
        <dbReference type="EMBL" id="MCX7569469.1"/>
    </source>
</evidence>
<keyword evidence="6" id="KW-1185">Reference proteome</keyword>
<keyword evidence="3 4" id="KW-0810">Translation regulation</keyword>
<name>A0ABT3WXS8_9BACL</name>
<dbReference type="Pfam" id="PF02623">
    <property type="entry name" value="FliW"/>
    <property type="match status" value="1"/>
</dbReference>
<comment type="caution">
    <text evidence="5">The sequence shown here is derived from an EMBL/GenBank/DDBJ whole genome shotgun (WGS) entry which is preliminary data.</text>
</comment>
<proteinExistence type="inferred from homology"/>
<dbReference type="PANTHER" id="PTHR39190:SF1">
    <property type="entry name" value="FLAGELLAR ASSEMBLY FACTOR FLIW"/>
    <property type="match status" value="1"/>
</dbReference>
<protein>
    <recommendedName>
        <fullName evidence="4">Flagellar assembly factor FliW</fullName>
    </recommendedName>
</protein>
<comment type="similarity">
    <text evidence="4">Belongs to the FliW family.</text>
</comment>
<evidence type="ECO:0000256" key="4">
    <source>
        <dbReference type="HAMAP-Rule" id="MF_01185"/>
    </source>
</evidence>